<dbReference type="EMBL" id="JAVXZY010000005">
    <property type="protein sequence ID" value="MDT9000446.1"/>
    <property type="molecule type" value="Genomic_DNA"/>
</dbReference>
<reference evidence="1" key="1">
    <citation type="submission" date="2023-09" db="EMBL/GenBank/DDBJ databases">
        <title>Paucibacter sp. APW11 Genome sequencing and assembly.</title>
        <authorList>
            <person name="Kim I."/>
        </authorList>
    </citation>
    <scope>NUCLEOTIDE SEQUENCE</scope>
    <source>
        <strain evidence="1">APW11</strain>
    </source>
</reference>
<accession>A0ABU3PCX6</accession>
<comment type="caution">
    <text evidence="1">The sequence shown here is derived from an EMBL/GenBank/DDBJ whole genome shotgun (WGS) entry which is preliminary data.</text>
</comment>
<keyword evidence="2" id="KW-1185">Reference proteome</keyword>
<protein>
    <submittedName>
        <fullName evidence="1">Uncharacterized protein</fullName>
    </submittedName>
</protein>
<dbReference type="Proteomes" id="UP001246372">
    <property type="component" value="Unassembled WGS sequence"/>
</dbReference>
<proteinExistence type="predicted"/>
<name>A0ABU3PCX6_9BURK</name>
<gene>
    <name evidence="1" type="ORF">RQP53_14315</name>
</gene>
<dbReference type="RefSeq" id="WP_315651030.1">
    <property type="nucleotide sequence ID" value="NZ_JAVXZY010000005.1"/>
</dbReference>
<evidence type="ECO:0000313" key="1">
    <source>
        <dbReference type="EMBL" id="MDT9000446.1"/>
    </source>
</evidence>
<organism evidence="1 2">
    <name type="scientific">Roseateles aquae</name>
    <dbReference type="NCBI Taxonomy" id="3077235"/>
    <lineage>
        <taxon>Bacteria</taxon>
        <taxon>Pseudomonadati</taxon>
        <taxon>Pseudomonadota</taxon>
        <taxon>Betaproteobacteria</taxon>
        <taxon>Burkholderiales</taxon>
        <taxon>Sphaerotilaceae</taxon>
        <taxon>Roseateles</taxon>
    </lineage>
</organism>
<evidence type="ECO:0000313" key="2">
    <source>
        <dbReference type="Proteomes" id="UP001246372"/>
    </source>
</evidence>
<sequence>MSSVPPEHLLADLIAALPKRGSLGAARGSVIELETHDSTEEFIDLFKPWAAAVEKGMAADAPEDMREERLRRADHELCAYVDEYPAKGDLLSLIVALEDGLRARTNSAMLTAPVCHRERAFLFTGWMTEILRDYGLHHHGLYKKELDRLTSAFNQSAAALERLDKLMEQIGRHVLVDQMIGHGHRERISDVREDVVAMAALYRDLLTRDDDAGIKALLVDNGHEIRRQFAESCALLCLKVYGHVTTQILQQCFNLKRMHHLQALRPPEQGPTDAEAERKRLDRGMSTSLTRALRLAQREHWPTLPMLQALARSR</sequence>